<evidence type="ECO:0000256" key="1">
    <source>
        <dbReference type="PIRSR" id="PIRSR620023-1"/>
    </source>
</evidence>
<dbReference type="AlphaFoldDB" id="A0A0C1RA19"/>
<dbReference type="NCBIfam" id="TIGR03590">
    <property type="entry name" value="PseG"/>
    <property type="match status" value="1"/>
</dbReference>
<sequence length="318" mass="36749">MKVLIRADGGEKIGLGHIMRTLVLAKELLNEFEVKYICISENKYAKGREIVKSENIEVIEINEENELDSIKNLDGDIIIVDKYGINKEYLNSLGEKFKVIYIDDNNELDYYPVNMLINQNPHSEFFSYNVRKDTKVLCGSMYTLLRDEFLKNCPIEVKKGIKDVLITLGGSDDLNITDELIRELKGLKINLHIIIGSAFKFKDNIKKHNKDNVFLYENVNMSEVMKKVDLAISSCGSTLYELSYLGIPTFGIIVADNQKLCGQFMESLGYIYLKNHIRKEHILNITYDERLIMSNRMKNLIDGKGKYRIKEFLKLYDK</sequence>
<dbReference type="Pfam" id="PF04101">
    <property type="entry name" value="Glyco_tran_28_C"/>
    <property type="match status" value="1"/>
</dbReference>
<name>A0A0C1RA19_9CLOT</name>
<feature type="binding site" evidence="2">
    <location>
        <position position="146"/>
    </location>
    <ligand>
        <name>substrate</name>
    </ligand>
</feature>
<evidence type="ECO:0000313" key="4">
    <source>
        <dbReference type="EMBL" id="KIE47296.1"/>
    </source>
</evidence>
<dbReference type="OrthoDB" id="9805604at2"/>
<dbReference type="RefSeq" id="WP_039632499.1">
    <property type="nucleotide sequence ID" value="NZ_AYSO01000015.1"/>
</dbReference>
<feature type="binding site" evidence="2">
    <location>
        <position position="241"/>
    </location>
    <ligand>
        <name>substrate</name>
    </ligand>
</feature>
<keyword evidence="5" id="KW-1185">Reference proteome</keyword>
<dbReference type="Gene3D" id="3.40.50.2000">
    <property type="entry name" value="Glycogen Phosphorylase B"/>
    <property type="match status" value="1"/>
</dbReference>
<comment type="caution">
    <text evidence="4">The sequence shown here is derived from an EMBL/GenBank/DDBJ whole genome shotgun (WGS) entry which is preliminary data.</text>
</comment>
<feature type="active site" description="Proton acceptor" evidence="1">
    <location>
        <position position="17"/>
    </location>
</feature>
<dbReference type="SUPFAM" id="SSF53756">
    <property type="entry name" value="UDP-Glycosyltransferase/glycogen phosphorylase"/>
    <property type="match status" value="1"/>
</dbReference>
<evidence type="ECO:0000259" key="3">
    <source>
        <dbReference type="Pfam" id="PF04101"/>
    </source>
</evidence>
<reference evidence="4 5" key="1">
    <citation type="journal article" date="2015" name="Infect. Genet. Evol.">
        <title>Genomic sequences of six botulinum neurotoxin-producing strains representing three clostridial species illustrate the mobility and diversity of botulinum neurotoxin genes.</title>
        <authorList>
            <person name="Smith T.J."/>
            <person name="Hill K.K."/>
            <person name="Xie G."/>
            <person name="Foley B.T."/>
            <person name="Williamson C.H."/>
            <person name="Foster J.T."/>
            <person name="Johnson S.L."/>
            <person name="Chertkov O."/>
            <person name="Teshima H."/>
            <person name="Gibbons H.S."/>
            <person name="Johnsky L.A."/>
            <person name="Karavis M.A."/>
            <person name="Smith L.A."/>
        </authorList>
    </citation>
    <scope>NUCLEOTIDE SEQUENCE [LARGE SCALE GENOMIC DNA]</scope>
    <source>
        <strain evidence="4 5">CDC 2741</strain>
    </source>
</reference>
<dbReference type="Gene3D" id="3.40.50.11190">
    <property type="match status" value="1"/>
</dbReference>
<gene>
    <name evidence="4" type="ORF">U732_1477</name>
</gene>
<accession>A0A0C1RA19</accession>
<feature type="domain" description="Glycosyl transferase family 28 C-terminal" evidence="3">
    <location>
        <begin position="170"/>
        <end position="253"/>
    </location>
</feature>
<protein>
    <recommendedName>
        <fullName evidence="3">Glycosyl transferase family 28 C-terminal domain-containing protein</fullName>
    </recommendedName>
</protein>
<dbReference type="EMBL" id="AYSO01000015">
    <property type="protein sequence ID" value="KIE47296.1"/>
    <property type="molecule type" value="Genomic_DNA"/>
</dbReference>
<evidence type="ECO:0000313" key="5">
    <source>
        <dbReference type="Proteomes" id="UP000031366"/>
    </source>
</evidence>
<dbReference type="Proteomes" id="UP000031366">
    <property type="component" value="Unassembled WGS sequence"/>
</dbReference>
<organism evidence="4 5">
    <name type="scientific">Clostridium argentinense CDC 2741</name>
    <dbReference type="NCBI Taxonomy" id="1418104"/>
    <lineage>
        <taxon>Bacteria</taxon>
        <taxon>Bacillati</taxon>
        <taxon>Bacillota</taxon>
        <taxon>Clostridia</taxon>
        <taxon>Eubacteriales</taxon>
        <taxon>Clostridiaceae</taxon>
        <taxon>Clostridium</taxon>
    </lineage>
</organism>
<dbReference type="STRING" id="29341.RSJ17_12840"/>
<evidence type="ECO:0000256" key="2">
    <source>
        <dbReference type="PIRSR" id="PIRSR620023-2"/>
    </source>
</evidence>
<dbReference type="InterPro" id="IPR007235">
    <property type="entry name" value="Glyco_trans_28_C"/>
</dbReference>
<dbReference type="InterPro" id="IPR020023">
    <property type="entry name" value="PseG"/>
</dbReference>
<proteinExistence type="predicted"/>
<dbReference type="GO" id="GO:0016758">
    <property type="term" value="F:hexosyltransferase activity"/>
    <property type="evidence" value="ECO:0007669"/>
    <property type="project" value="InterPro"/>
</dbReference>